<dbReference type="PANTHER" id="PTHR15154:SF2">
    <property type="entry name" value="HAMARTIN"/>
    <property type="match status" value="1"/>
</dbReference>
<organism evidence="3 4">
    <name type="scientific">Marasmiellus scandens</name>
    <dbReference type="NCBI Taxonomy" id="2682957"/>
    <lineage>
        <taxon>Eukaryota</taxon>
        <taxon>Fungi</taxon>
        <taxon>Dikarya</taxon>
        <taxon>Basidiomycota</taxon>
        <taxon>Agaricomycotina</taxon>
        <taxon>Agaricomycetes</taxon>
        <taxon>Agaricomycetidae</taxon>
        <taxon>Agaricales</taxon>
        <taxon>Marasmiineae</taxon>
        <taxon>Omphalotaceae</taxon>
        <taxon>Marasmiellus</taxon>
    </lineage>
</organism>
<evidence type="ECO:0000256" key="2">
    <source>
        <dbReference type="SAM" id="MobiDB-lite"/>
    </source>
</evidence>
<feature type="compositionally biased region" description="Polar residues" evidence="2">
    <location>
        <begin position="340"/>
        <end position="358"/>
    </location>
</feature>
<name>A0ABR1JZ06_9AGAR</name>
<accession>A0ABR1JZ06</accession>
<keyword evidence="1" id="KW-0175">Coiled coil</keyword>
<feature type="coiled-coil region" evidence="1">
    <location>
        <begin position="462"/>
        <end position="573"/>
    </location>
</feature>
<sequence length="715" mass="83382">MQLITPRSSFSLLYTPMIKYTATKSTISEDYFLIFIFWMLSTRAQTKTFSSGLVWIKFRKRESRVGKPTWKDILLRFGEIKPHDLMTELFNRFSNPSARLQLMIFTNLYVSNAAFESSASTLVTHPLMTSILHSVLLDNSTTCCTIGLTVLVKLLPIFAVHAPQNLAGFVPILFAILARIACWKQRLLNHDIGTDGCADELDPDNHGDLQIRTELEWQRLETTFLQSSPVTSLRPYFTFLYYLFPLNLFKFLRGPGYYLSNHNFRSPYTVDWDDVLDHTEIRNRIEPLIQQHLYHSVMVWSDDVEELARPAWSGYEVSRIITSAMLLDARNATLAFCHDQPSSFRPPTSPHSQDTTPPKISLQDMVKTSIILKSSLSVDTQNVQSHWSDDLFTNSEQREAQADPVFIPEDGDASQALSALQRDVLLLRNELNFELWLSRENMRHIGRLWQDRALSQSAEVERQGLYNKLRNYRTQVVRLEGELREHKEQASSAKHKYADWNTELQNKLREFREEKKTWQSETAKLRAAAKEAEAKFVAQGRLLAEAQQQVFELETRRKENQHKIDRLKDYEKQLEQYFKMQCLWDDEFAKFNERGEEIERVKSLWKQMEQRLESLQMEQVRLEDTARGYRRQIQKLESQLSQVVRLRERRTDPALDLDKFAKEKDGLLQSNKNLRETNADLREENEELRAMVEVLKCQVSGRQGLVPEPRASPVF</sequence>
<keyword evidence="4" id="KW-1185">Reference proteome</keyword>
<evidence type="ECO:0000313" key="3">
    <source>
        <dbReference type="EMBL" id="KAK7467044.1"/>
    </source>
</evidence>
<comment type="caution">
    <text evidence="3">The sequence shown here is derived from an EMBL/GenBank/DDBJ whole genome shotgun (WGS) entry which is preliminary data.</text>
</comment>
<protein>
    <submittedName>
        <fullName evidence="3">Uncharacterized protein</fullName>
    </submittedName>
</protein>
<dbReference type="Proteomes" id="UP001498398">
    <property type="component" value="Unassembled WGS sequence"/>
</dbReference>
<dbReference type="InterPro" id="IPR007483">
    <property type="entry name" value="Hamartin"/>
</dbReference>
<evidence type="ECO:0000256" key="1">
    <source>
        <dbReference type="SAM" id="Coils"/>
    </source>
</evidence>
<feature type="region of interest" description="Disordered" evidence="2">
    <location>
        <begin position="340"/>
        <end position="359"/>
    </location>
</feature>
<gene>
    <name evidence="3" type="ORF">VKT23_004106</name>
</gene>
<proteinExistence type="predicted"/>
<evidence type="ECO:0000313" key="4">
    <source>
        <dbReference type="Proteomes" id="UP001498398"/>
    </source>
</evidence>
<feature type="coiled-coil region" evidence="1">
    <location>
        <begin position="598"/>
        <end position="698"/>
    </location>
</feature>
<dbReference type="PANTHER" id="PTHR15154">
    <property type="entry name" value="HAMARTIN"/>
    <property type="match status" value="1"/>
</dbReference>
<dbReference type="EMBL" id="JBANRG010000004">
    <property type="protein sequence ID" value="KAK7467044.1"/>
    <property type="molecule type" value="Genomic_DNA"/>
</dbReference>
<reference evidence="3 4" key="1">
    <citation type="submission" date="2024-01" db="EMBL/GenBank/DDBJ databases">
        <title>A draft genome for the cacao thread blight pathogen Marasmiellus scandens.</title>
        <authorList>
            <person name="Baruah I.K."/>
            <person name="Leung J."/>
            <person name="Bukari Y."/>
            <person name="Amoako-Attah I."/>
            <person name="Meinhardt L.W."/>
            <person name="Bailey B.A."/>
            <person name="Cohen S.P."/>
        </authorList>
    </citation>
    <scope>NUCLEOTIDE SEQUENCE [LARGE SCALE GENOMIC DNA]</scope>
    <source>
        <strain evidence="3 4">GH-19</strain>
    </source>
</reference>